<dbReference type="Pfam" id="PF02196">
    <property type="entry name" value="RBD"/>
    <property type="match status" value="1"/>
</dbReference>
<dbReference type="InterPro" id="IPR029071">
    <property type="entry name" value="Ubiquitin-like_domsf"/>
</dbReference>
<keyword evidence="1" id="KW-0479">Metal-binding</keyword>
<dbReference type="InterPro" id="IPR002219">
    <property type="entry name" value="PKC_DAG/PE"/>
</dbReference>
<feature type="compositionally biased region" description="Low complexity" evidence="3">
    <location>
        <begin position="65"/>
        <end position="76"/>
    </location>
</feature>
<dbReference type="Proteomes" id="UP000827986">
    <property type="component" value="Unassembled WGS sequence"/>
</dbReference>
<reference evidence="5" key="1">
    <citation type="submission" date="2021-09" db="EMBL/GenBank/DDBJ databases">
        <title>The genome of Mauremys mutica provides insights into the evolution of semi-aquatic lifestyle.</title>
        <authorList>
            <person name="Gong S."/>
            <person name="Gao Y."/>
        </authorList>
    </citation>
    <scope>NUCLEOTIDE SEQUENCE</scope>
    <source>
        <strain evidence="5">MM-2020</strain>
        <tissue evidence="5">Muscle</tissue>
    </source>
</reference>
<dbReference type="SUPFAM" id="SSF54236">
    <property type="entry name" value="Ubiquitin-like"/>
    <property type="match status" value="1"/>
</dbReference>
<dbReference type="Gene3D" id="3.10.20.90">
    <property type="entry name" value="Phosphatidylinositol 3-kinase Catalytic Subunit, Chain A, domain 1"/>
    <property type="match status" value="1"/>
</dbReference>
<feature type="domain" description="Phorbol-ester/DAG-type" evidence="4">
    <location>
        <begin position="110"/>
        <end position="133"/>
    </location>
</feature>
<evidence type="ECO:0000256" key="3">
    <source>
        <dbReference type="SAM" id="MobiDB-lite"/>
    </source>
</evidence>
<dbReference type="AlphaFoldDB" id="A0A9D4B5I2"/>
<dbReference type="SUPFAM" id="SSF57889">
    <property type="entry name" value="Cysteine-rich domain"/>
    <property type="match status" value="1"/>
</dbReference>
<evidence type="ECO:0000259" key="4">
    <source>
        <dbReference type="PROSITE" id="PS50081"/>
    </source>
</evidence>
<dbReference type="GO" id="GO:0007165">
    <property type="term" value="P:signal transduction"/>
    <property type="evidence" value="ECO:0007669"/>
    <property type="project" value="InterPro"/>
</dbReference>
<keyword evidence="2" id="KW-0862">Zinc</keyword>
<name>A0A9D4B5I2_9SAUR</name>
<gene>
    <name evidence="5" type="ORF">KIL84_001984</name>
</gene>
<dbReference type="InterPro" id="IPR046349">
    <property type="entry name" value="C1-like_sf"/>
</dbReference>
<dbReference type="InterPro" id="IPR003116">
    <property type="entry name" value="RBD_dom"/>
</dbReference>
<proteinExistence type="predicted"/>
<evidence type="ECO:0000256" key="2">
    <source>
        <dbReference type="ARBA" id="ARBA00022833"/>
    </source>
</evidence>
<sequence length="142" mass="15011">MSIGGPWKCAISAVTGFHFRSLPPPLPPPMRRCSDSSCSIANGLRVEGPVPTEPPRGPAPDESPAAEAGPATGTGTVKVYLPNQQRTVVNVRPGATVYDALDKALKFLFHGFRCQTCGYKFHQHCSSRVPSVCVALGAAHCP</sequence>
<dbReference type="Pfam" id="PF00130">
    <property type="entry name" value="C1_1"/>
    <property type="match status" value="1"/>
</dbReference>
<dbReference type="EMBL" id="JAHDVG010000469">
    <property type="protein sequence ID" value="KAH1181050.1"/>
    <property type="molecule type" value="Genomic_DNA"/>
</dbReference>
<feature type="region of interest" description="Disordered" evidence="3">
    <location>
        <begin position="44"/>
        <end position="76"/>
    </location>
</feature>
<protein>
    <recommendedName>
        <fullName evidence="4">Phorbol-ester/DAG-type domain-containing protein</fullName>
    </recommendedName>
</protein>
<dbReference type="PROSITE" id="PS50081">
    <property type="entry name" value="ZF_DAG_PE_2"/>
    <property type="match status" value="1"/>
</dbReference>
<evidence type="ECO:0000313" key="6">
    <source>
        <dbReference type="Proteomes" id="UP000827986"/>
    </source>
</evidence>
<accession>A0A9D4B5I2</accession>
<dbReference type="GO" id="GO:0046872">
    <property type="term" value="F:metal ion binding"/>
    <property type="evidence" value="ECO:0007669"/>
    <property type="project" value="UniProtKB-KW"/>
</dbReference>
<keyword evidence="6" id="KW-1185">Reference proteome</keyword>
<organism evidence="5 6">
    <name type="scientific">Mauremys mutica</name>
    <name type="common">yellowpond turtle</name>
    <dbReference type="NCBI Taxonomy" id="74926"/>
    <lineage>
        <taxon>Eukaryota</taxon>
        <taxon>Metazoa</taxon>
        <taxon>Chordata</taxon>
        <taxon>Craniata</taxon>
        <taxon>Vertebrata</taxon>
        <taxon>Euteleostomi</taxon>
        <taxon>Archelosauria</taxon>
        <taxon>Testudinata</taxon>
        <taxon>Testudines</taxon>
        <taxon>Cryptodira</taxon>
        <taxon>Durocryptodira</taxon>
        <taxon>Testudinoidea</taxon>
        <taxon>Geoemydidae</taxon>
        <taxon>Geoemydinae</taxon>
        <taxon>Mauremys</taxon>
    </lineage>
</organism>
<evidence type="ECO:0000313" key="5">
    <source>
        <dbReference type="EMBL" id="KAH1181050.1"/>
    </source>
</evidence>
<comment type="caution">
    <text evidence="5">The sequence shown here is derived from an EMBL/GenBank/DDBJ whole genome shotgun (WGS) entry which is preliminary data.</text>
</comment>
<evidence type="ECO:0000256" key="1">
    <source>
        <dbReference type="ARBA" id="ARBA00022723"/>
    </source>
</evidence>